<comment type="function">
    <text evidence="4">This protein is one of the early assembly proteins of the 50S ribosomal subunit, although it is not seen to bind rRNA by itself. It is important during the early stages of 50S assembly.</text>
</comment>
<sequence length="126" mass="14394">MKTYQPKGREIDRKKHVIDAEGKVLGRVATQVAGYLVGKQKTIYTPHLDVGDFVMVKNASKVELTRKKEQKKTYRSHSGFPGGYKEVAFLKLKKEQPAKVIQKAVKGMLPKNRLQRKRMKRLSVEA</sequence>
<dbReference type="GO" id="GO:0003729">
    <property type="term" value="F:mRNA binding"/>
    <property type="evidence" value="ECO:0007669"/>
    <property type="project" value="TreeGrafter"/>
</dbReference>
<dbReference type="CDD" id="cd00392">
    <property type="entry name" value="Ribosomal_L13"/>
    <property type="match status" value="1"/>
</dbReference>
<dbReference type="STRING" id="1802500.A2801_01340"/>
<evidence type="ECO:0000256" key="3">
    <source>
        <dbReference type="ARBA" id="ARBA00023274"/>
    </source>
</evidence>
<dbReference type="Pfam" id="PF00572">
    <property type="entry name" value="Ribosomal_L13"/>
    <property type="match status" value="1"/>
</dbReference>
<evidence type="ECO:0000313" key="5">
    <source>
        <dbReference type="EMBL" id="OGM30272.1"/>
    </source>
</evidence>
<dbReference type="GO" id="GO:0003735">
    <property type="term" value="F:structural constituent of ribosome"/>
    <property type="evidence" value="ECO:0007669"/>
    <property type="project" value="InterPro"/>
</dbReference>
<gene>
    <name evidence="4" type="primary">rplM</name>
    <name evidence="5" type="ORF">A2801_01340</name>
</gene>
<evidence type="ECO:0000256" key="2">
    <source>
        <dbReference type="ARBA" id="ARBA00022980"/>
    </source>
</evidence>
<protein>
    <recommendedName>
        <fullName evidence="4">Large ribosomal subunit protein uL13</fullName>
    </recommendedName>
</protein>
<evidence type="ECO:0000256" key="4">
    <source>
        <dbReference type="HAMAP-Rule" id="MF_01366"/>
    </source>
</evidence>
<dbReference type="PANTHER" id="PTHR11545">
    <property type="entry name" value="RIBOSOMAL PROTEIN L13"/>
    <property type="match status" value="1"/>
</dbReference>
<keyword evidence="3 4" id="KW-0687">Ribonucleoprotein</keyword>
<proteinExistence type="inferred from homology"/>
<dbReference type="HAMAP" id="MF_01366">
    <property type="entry name" value="Ribosomal_uL13"/>
    <property type="match status" value="1"/>
</dbReference>
<organism evidence="5 6">
    <name type="scientific">Candidatus Woesebacteria bacterium RIFCSPHIGHO2_01_FULL_41_10</name>
    <dbReference type="NCBI Taxonomy" id="1802500"/>
    <lineage>
        <taxon>Bacteria</taxon>
        <taxon>Candidatus Woeseibacteriota</taxon>
    </lineage>
</organism>
<dbReference type="GO" id="GO:0017148">
    <property type="term" value="P:negative regulation of translation"/>
    <property type="evidence" value="ECO:0007669"/>
    <property type="project" value="TreeGrafter"/>
</dbReference>
<dbReference type="EMBL" id="MGGM01000002">
    <property type="protein sequence ID" value="OGM30272.1"/>
    <property type="molecule type" value="Genomic_DNA"/>
</dbReference>
<dbReference type="PANTHER" id="PTHR11545:SF2">
    <property type="entry name" value="LARGE RIBOSOMAL SUBUNIT PROTEIN UL13M"/>
    <property type="match status" value="1"/>
</dbReference>
<evidence type="ECO:0000313" key="6">
    <source>
        <dbReference type="Proteomes" id="UP000177263"/>
    </source>
</evidence>
<dbReference type="PIRSF" id="PIRSF002181">
    <property type="entry name" value="Ribosomal_L13"/>
    <property type="match status" value="1"/>
</dbReference>
<dbReference type="SUPFAM" id="SSF52161">
    <property type="entry name" value="Ribosomal protein L13"/>
    <property type="match status" value="1"/>
</dbReference>
<dbReference type="InterPro" id="IPR036899">
    <property type="entry name" value="Ribosomal_uL13_sf"/>
</dbReference>
<dbReference type="AlphaFoldDB" id="A0A1F7YSJ4"/>
<keyword evidence="2 4" id="KW-0689">Ribosomal protein</keyword>
<reference evidence="5 6" key="1">
    <citation type="journal article" date="2016" name="Nat. Commun.">
        <title>Thousands of microbial genomes shed light on interconnected biogeochemical processes in an aquifer system.</title>
        <authorList>
            <person name="Anantharaman K."/>
            <person name="Brown C.T."/>
            <person name="Hug L.A."/>
            <person name="Sharon I."/>
            <person name="Castelle C.J."/>
            <person name="Probst A.J."/>
            <person name="Thomas B.C."/>
            <person name="Singh A."/>
            <person name="Wilkins M.J."/>
            <person name="Karaoz U."/>
            <person name="Brodie E.L."/>
            <person name="Williams K.H."/>
            <person name="Hubbard S.S."/>
            <person name="Banfield J.F."/>
        </authorList>
    </citation>
    <scope>NUCLEOTIDE SEQUENCE [LARGE SCALE GENOMIC DNA]</scope>
</reference>
<dbReference type="Gene3D" id="3.90.1180.10">
    <property type="entry name" value="Ribosomal protein L13"/>
    <property type="match status" value="1"/>
</dbReference>
<dbReference type="NCBIfam" id="TIGR01066">
    <property type="entry name" value="rplM_bact"/>
    <property type="match status" value="1"/>
</dbReference>
<dbReference type="GO" id="GO:0022625">
    <property type="term" value="C:cytosolic large ribosomal subunit"/>
    <property type="evidence" value="ECO:0007669"/>
    <property type="project" value="TreeGrafter"/>
</dbReference>
<comment type="subunit">
    <text evidence="4">Part of the 50S ribosomal subunit.</text>
</comment>
<dbReference type="Proteomes" id="UP000177263">
    <property type="component" value="Unassembled WGS sequence"/>
</dbReference>
<dbReference type="InterPro" id="IPR005823">
    <property type="entry name" value="Ribosomal_uL13_bac-type"/>
</dbReference>
<accession>A0A1F7YSJ4</accession>
<comment type="similarity">
    <text evidence="1 4">Belongs to the universal ribosomal protein uL13 family.</text>
</comment>
<dbReference type="GO" id="GO:0006412">
    <property type="term" value="P:translation"/>
    <property type="evidence" value="ECO:0007669"/>
    <property type="project" value="UniProtKB-UniRule"/>
</dbReference>
<comment type="caution">
    <text evidence="5">The sequence shown here is derived from an EMBL/GenBank/DDBJ whole genome shotgun (WGS) entry which is preliminary data.</text>
</comment>
<name>A0A1F7YSJ4_9BACT</name>
<dbReference type="InterPro" id="IPR005822">
    <property type="entry name" value="Ribosomal_uL13"/>
</dbReference>
<evidence type="ECO:0000256" key="1">
    <source>
        <dbReference type="ARBA" id="ARBA00006227"/>
    </source>
</evidence>